<dbReference type="InParanoid" id="A0A165HK89"/>
<accession>A0A165HK89</accession>
<keyword evidence="2" id="KW-1185">Reference proteome</keyword>
<dbReference type="Proteomes" id="UP000076871">
    <property type="component" value="Unassembled WGS sequence"/>
</dbReference>
<evidence type="ECO:0000313" key="1">
    <source>
        <dbReference type="EMBL" id="KZT11839.1"/>
    </source>
</evidence>
<gene>
    <name evidence="1" type="ORF">LAESUDRAFT_775794</name>
</gene>
<evidence type="ECO:0000313" key="2">
    <source>
        <dbReference type="Proteomes" id="UP000076871"/>
    </source>
</evidence>
<dbReference type="AlphaFoldDB" id="A0A165HK89"/>
<organism evidence="1 2">
    <name type="scientific">Laetiporus sulphureus 93-53</name>
    <dbReference type="NCBI Taxonomy" id="1314785"/>
    <lineage>
        <taxon>Eukaryota</taxon>
        <taxon>Fungi</taxon>
        <taxon>Dikarya</taxon>
        <taxon>Basidiomycota</taxon>
        <taxon>Agaricomycotina</taxon>
        <taxon>Agaricomycetes</taxon>
        <taxon>Polyporales</taxon>
        <taxon>Laetiporus</taxon>
    </lineage>
</organism>
<protein>
    <submittedName>
        <fullName evidence="1">Uncharacterized protein</fullName>
    </submittedName>
</protein>
<sequence length="249" mass="27909">MEQCNPKMCRPVHLQKPQFTPEAAQSSTTAFAANSVAMRVPEAAVQVGTHKIVTTCEFEHLYVVEFTKDVGKQKRPVDFDPTDLAIMEAANGRCERRERRNAVVSCAIRASSLRASGSCFLNRTMQLLHDMKKNEPTLRKELTKEPVTRIASARRTLIWLQGSEEENISHIAFCGEGPGIRVRANQIEQTKNNVRMGNGLLGVTIQSPNSRSASARREEAGHYRIWKTRVAVQSGYQATARRCISNLIW</sequence>
<name>A0A165HK89_9APHY</name>
<reference evidence="1 2" key="1">
    <citation type="journal article" date="2016" name="Mol. Biol. Evol.">
        <title>Comparative Genomics of Early-Diverging Mushroom-Forming Fungi Provides Insights into the Origins of Lignocellulose Decay Capabilities.</title>
        <authorList>
            <person name="Nagy L.G."/>
            <person name="Riley R."/>
            <person name="Tritt A."/>
            <person name="Adam C."/>
            <person name="Daum C."/>
            <person name="Floudas D."/>
            <person name="Sun H."/>
            <person name="Yadav J.S."/>
            <person name="Pangilinan J."/>
            <person name="Larsson K.H."/>
            <person name="Matsuura K."/>
            <person name="Barry K."/>
            <person name="Labutti K."/>
            <person name="Kuo R."/>
            <person name="Ohm R.A."/>
            <person name="Bhattacharya S.S."/>
            <person name="Shirouzu T."/>
            <person name="Yoshinaga Y."/>
            <person name="Martin F.M."/>
            <person name="Grigoriev I.V."/>
            <person name="Hibbett D.S."/>
        </authorList>
    </citation>
    <scope>NUCLEOTIDE SEQUENCE [LARGE SCALE GENOMIC DNA]</scope>
    <source>
        <strain evidence="1 2">93-53</strain>
    </source>
</reference>
<dbReference type="GeneID" id="63830852"/>
<dbReference type="EMBL" id="KV427606">
    <property type="protein sequence ID" value="KZT11839.1"/>
    <property type="molecule type" value="Genomic_DNA"/>
</dbReference>
<dbReference type="RefSeq" id="XP_040769487.1">
    <property type="nucleotide sequence ID" value="XM_040913824.1"/>
</dbReference>
<proteinExistence type="predicted"/>